<dbReference type="Pfam" id="PF00668">
    <property type="entry name" value="Condensation"/>
    <property type="match status" value="1"/>
</dbReference>
<evidence type="ECO:0000256" key="2">
    <source>
        <dbReference type="SAM" id="MobiDB-lite"/>
    </source>
</evidence>
<dbReference type="AlphaFoldDB" id="A0A918U9X5"/>
<keyword evidence="5" id="KW-1185">Reference proteome</keyword>
<protein>
    <recommendedName>
        <fullName evidence="3">Condensation domain-containing protein</fullName>
    </recommendedName>
</protein>
<sequence>MNTLLTPFPVATDRADGAPPDTVLPLGYAQLCFWFVYAALGETANNLSRTLLDGELDIQRLERAFNLLIERHDSLRASIPDWNPVQRIREHTPFDLPVQDVSTLDEAPRAAVIGKVSHALIASPFRLDEPPLLRARLFRLAPRQHLLLLCFPHIVADGGAVHLFERQLIECYEALFRGERRLPGRADTLQIGRFAVAERDRNRLCGAAAETFWRKRLAGHPYARFPERMLARGERILHSRYMAFPEGALAALTGLAHRHKATLQMGLIAVVGSAIHRVTGQARFTVNSVLENREEPGTDALMAPLLGVMPVPMAMEGGMTFDALLGRVREFVLEAYEHRDCPWSIPVGLLAEQRWRSSPRLRVAGVRAAGWLMARVFRKARLYPRFLADYLFMEPFPPKGWRRGDRTAFHGVPDPVINVNMLQSAFKRDTESEQNASGLKARPLNSPTQYTLDEECPGQWEDDTINIYIVDTGNGTPSLRVTCANLNAEGVAALLAALSDVLGYLSRNPHLPINLMDR</sequence>
<dbReference type="GO" id="GO:0043041">
    <property type="term" value="P:amino acid activation for nonribosomal peptide biosynthetic process"/>
    <property type="evidence" value="ECO:0007669"/>
    <property type="project" value="TreeGrafter"/>
</dbReference>
<dbReference type="InterPro" id="IPR023213">
    <property type="entry name" value="CAT-like_dom_sf"/>
</dbReference>
<feature type="domain" description="Condensation" evidence="3">
    <location>
        <begin position="24"/>
        <end position="354"/>
    </location>
</feature>
<dbReference type="RefSeq" id="WP_189533416.1">
    <property type="nucleotide sequence ID" value="NZ_BMYX01000008.1"/>
</dbReference>
<dbReference type="GO" id="GO:0031177">
    <property type="term" value="F:phosphopantetheine binding"/>
    <property type="evidence" value="ECO:0007669"/>
    <property type="project" value="TreeGrafter"/>
</dbReference>
<dbReference type="PANTHER" id="PTHR45527:SF1">
    <property type="entry name" value="FATTY ACID SYNTHASE"/>
    <property type="match status" value="1"/>
</dbReference>
<evidence type="ECO:0000259" key="3">
    <source>
        <dbReference type="Pfam" id="PF00668"/>
    </source>
</evidence>
<dbReference type="GO" id="GO:0005829">
    <property type="term" value="C:cytosol"/>
    <property type="evidence" value="ECO:0007669"/>
    <property type="project" value="TreeGrafter"/>
</dbReference>
<dbReference type="GO" id="GO:0047527">
    <property type="term" value="F:2,3-dihydroxybenzoate-serine ligase activity"/>
    <property type="evidence" value="ECO:0007669"/>
    <property type="project" value="TreeGrafter"/>
</dbReference>
<dbReference type="EMBL" id="BMYX01000008">
    <property type="protein sequence ID" value="GGY14774.1"/>
    <property type="molecule type" value="Genomic_DNA"/>
</dbReference>
<dbReference type="PANTHER" id="PTHR45527">
    <property type="entry name" value="NONRIBOSOMAL PEPTIDE SYNTHETASE"/>
    <property type="match status" value="1"/>
</dbReference>
<name>A0A918U9X5_9NEIS</name>
<feature type="coiled-coil region" evidence="1">
    <location>
        <begin position="44"/>
        <end position="78"/>
    </location>
</feature>
<dbReference type="Proteomes" id="UP000645257">
    <property type="component" value="Unassembled WGS sequence"/>
</dbReference>
<dbReference type="GO" id="GO:0009239">
    <property type="term" value="P:enterobactin biosynthetic process"/>
    <property type="evidence" value="ECO:0007669"/>
    <property type="project" value="TreeGrafter"/>
</dbReference>
<proteinExistence type="predicted"/>
<reference evidence="4" key="2">
    <citation type="submission" date="2020-09" db="EMBL/GenBank/DDBJ databases">
        <authorList>
            <person name="Sun Q."/>
            <person name="Kim S."/>
        </authorList>
    </citation>
    <scope>NUCLEOTIDE SEQUENCE</scope>
    <source>
        <strain evidence="4">KCTC 32182</strain>
    </source>
</reference>
<evidence type="ECO:0000313" key="4">
    <source>
        <dbReference type="EMBL" id="GGY14774.1"/>
    </source>
</evidence>
<dbReference type="Gene3D" id="3.30.559.30">
    <property type="entry name" value="Nonribosomal peptide synthetase, condensation domain"/>
    <property type="match status" value="1"/>
</dbReference>
<comment type="caution">
    <text evidence="4">The sequence shown here is derived from an EMBL/GenBank/DDBJ whole genome shotgun (WGS) entry which is preliminary data.</text>
</comment>
<organism evidence="4 5">
    <name type="scientific">Paludibacterium paludis</name>
    <dbReference type="NCBI Taxonomy" id="1225769"/>
    <lineage>
        <taxon>Bacteria</taxon>
        <taxon>Pseudomonadati</taxon>
        <taxon>Pseudomonadota</taxon>
        <taxon>Betaproteobacteria</taxon>
        <taxon>Neisseriales</taxon>
        <taxon>Chromobacteriaceae</taxon>
        <taxon>Paludibacterium</taxon>
    </lineage>
</organism>
<gene>
    <name evidence="4" type="ORF">GCM10011289_17640</name>
</gene>
<keyword evidence="1" id="KW-0175">Coiled coil</keyword>
<evidence type="ECO:0000256" key="1">
    <source>
        <dbReference type="SAM" id="Coils"/>
    </source>
</evidence>
<dbReference type="SUPFAM" id="SSF52777">
    <property type="entry name" value="CoA-dependent acyltransferases"/>
    <property type="match status" value="2"/>
</dbReference>
<evidence type="ECO:0000313" key="5">
    <source>
        <dbReference type="Proteomes" id="UP000645257"/>
    </source>
</evidence>
<feature type="region of interest" description="Disordered" evidence="2">
    <location>
        <begin position="432"/>
        <end position="453"/>
    </location>
</feature>
<dbReference type="Gene3D" id="3.30.559.10">
    <property type="entry name" value="Chloramphenicol acetyltransferase-like domain"/>
    <property type="match status" value="1"/>
</dbReference>
<dbReference type="InterPro" id="IPR001242">
    <property type="entry name" value="Condensation_dom"/>
</dbReference>
<accession>A0A918U9X5</accession>
<dbReference type="GO" id="GO:0009366">
    <property type="term" value="C:enterobactin synthetase complex"/>
    <property type="evidence" value="ECO:0007669"/>
    <property type="project" value="TreeGrafter"/>
</dbReference>
<reference evidence="4" key="1">
    <citation type="journal article" date="2014" name="Int. J. Syst. Evol. Microbiol.">
        <title>Complete genome sequence of Corynebacterium casei LMG S-19264T (=DSM 44701T), isolated from a smear-ripened cheese.</title>
        <authorList>
            <consortium name="US DOE Joint Genome Institute (JGI-PGF)"/>
            <person name="Walter F."/>
            <person name="Albersmeier A."/>
            <person name="Kalinowski J."/>
            <person name="Ruckert C."/>
        </authorList>
    </citation>
    <scope>NUCLEOTIDE SEQUENCE</scope>
    <source>
        <strain evidence="4">KCTC 32182</strain>
    </source>
</reference>